<dbReference type="InterPro" id="IPR046357">
    <property type="entry name" value="PPIase_dom_sf"/>
</dbReference>
<keyword evidence="3" id="KW-0732">Signal</keyword>
<dbReference type="Gene3D" id="1.10.4030.10">
    <property type="entry name" value="Porin chaperone SurA, peptide-binding domain"/>
    <property type="match status" value="1"/>
</dbReference>
<gene>
    <name evidence="8" type="ordered locus">Thal_0582</name>
</gene>
<dbReference type="Pfam" id="PF13623">
    <property type="entry name" value="SurA_N_2"/>
    <property type="match status" value="1"/>
</dbReference>
<evidence type="ECO:0000256" key="5">
    <source>
        <dbReference type="ARBA" id="ARBA00023235"/>
    </source>
</evidence>
<keyword evidence="5 6" id="KW-0413">Isomerase</keyword>
<evidence type="ECO:0000256" key="6">
    <source>
        <dbReference type="PROSITE-ProRule" id="PRU00278"/>
    </source>
</evidence>
<evidence type="ECO:0000256" key="4">
    <source>
        <dbReference type="ARBA" id="ARBA00023110"/>
    </source>
</evidence>
<dbReference type="SUPFAM" id="SSF54534">
    <property type="entry name" value="FKBP-like"/>
    <property type="match status" value="1"/>
</dbReference>
<dbReference type="PANTHER" id="PTHR47245">
    <property type="entry name" value="PEPTIDYLPROLYL ISOMERASE"/>
    <property type="match status" value="1"/>
</dbReference>
<dbReference type="EC" id="5.2.1.8" evidence="2"/>
<feature type="domain" description="PpiC" evidence="7">
    <location>
        <begin position="115"/>
        <end position="226"/>
    </location>
</feature>
<accession>D3SPX9</accession>
<evidence type="ECO:0000256" key="2">
    <source>
        <dbReference type="ARBA" id="ARBA00013194"/>
    </source>
</evidence>
<keyword evidence="9" id="KW-1185">Reference proteome</keyword>
<reference evidence="9" key="1">
    <citation type="journal article" date="2010" name="Stand. Genomic Sci.">
        <title>Complete genome sequence of Thermocrinis albus type strain (HI 11/12T).</title>
        <authorList>
            <person name="Wirth R."/>
            <person name="Sikorski J."/>
            <person name="Brambilla E."/>
            <person name="Misra M."/>
            <person name="Lapidus A."/>
            <person name="Copeland A."/>
            <person name="Nolan M."/>
            <person name="Lucas S."/>
            <person name="Chen F."/>
            <person name="Tice H."/>
            <person name="Cheng J.F."/>
            <person name="Han C."/>
            <person name="Detter J.C."/>
            <person name="Tapia R."/>
            <person name="Bruce D."/>
            <person name="Goodwin L."/>
            <person name="Pitluck S."/>
            <person name="Pati A."/>
            <person name="Anderson I."/>
            <person name="Ivanova N."/>
            <person name="Mavromatis K."/>
            <person name="Mikhailova N."/>
            <person name="Chen A."/>
            <person name="Palaniappan K."/>
            <person name="Bilek Y."/>
            <person name="Hader T."/>
            <person name="Land M."/>
            <person name="Hauser L."/>
            <person name="Chang Y.J."/>
            <person name="Jeffries C.D."/>
            <person name="Tindall B.J."/>
            <person name="Rohde M."/>
            <person name="Goker M."/>
            <person name="Bristow J."/>
            <person name="Eisen J.A."/>
            <person name="Markowitz V."/>
            <person name="Hugenholtz P."/>
            <person name="Kyrpides N.C."/>
            <person name="Klenk H.P."/>
        </authorList>
    </citation>
    <scope>NUCLEOTIDE SEQUENCE [LARGE SCALE GENOMIC DNA]</scope>
    <source>
        <strain evidence="9">DSM 14484 / JCM 11386 / HI 11/12</strain>
    </source>
</reference>
<dbReference type="STRING" id="638303.Thal_0582"/>
<dbReference type="KEGG" id="tal:Thal_0582"/>
<dbReference type="PANTHER" id="PTHR47245:SF1">
    <property type="entry name" value="FOLDASE PROTEIN PRSA"/>
    <property type="match status" value="1"/>
</dbReference>
<dbReference type="GO" id="GO:0003755">
    <property type="term" value="F:peptidyl-prolyl cis-trans isomerase activity"/>
    <property type="evidence" value="ECO:0007669"/>
    <property type="project" value="UniProtKB-KW"/>
</dbReference>
<dbReference type="InterPro" id="IPR000297">
    <property type="entry name" value="PPIase_PpiC"/>
</dbReference>
<dbReference type="EMBL" id="CP001931">
    <property type="protein sequence ID" value="ADC89216.1"/>
    <property type="molecule type" value="Genomic_DNA"/>
</dbReference>
<dbReference type="SUPFAM" id="SSF109998">
    <property type="entry name" value="Triger factor/SurA peptide-binding domain-like"/>
    <property type="match status" value="1"/>
</dbReference>
<name>D3SPX9_THEAH</name>
<dbReference type="eggNOG" id="COG0760">
    <property type="taxonomic scope" value="Bacteria"/>
</dbReference>
<dbReference type="HOGENOM" id="CLU_1011687_0_0_0"/>
<dbReference type="RefSeq" id="WP_012991623.1">
    <property type="nucleotide sequence ID" value="NC_013894.1"/>
</dbReference>
<evidence type="ECO:0000256" key="1">
    <source>
        <dbReference type="ARBA" id="ARBA00000971"/>
    </source>
</evidence>
<proteinExistence type="predicted"/>
<dbReference type="Pfam" id="PF13145">
    <property type="entry name" value="Rotamase_2"/>
    <property type="match status" value="1"/>
</dbReference>
<organism evidence="8 9">
    <name type="scientific">Thermocrinis albus (strain DSM 14484 / JCM 11386 / HI 11/12)</name>
    <dbReference type="NCBI Taxonomy" id="638303"/>
    <lineage>
        <taxon>Bacteria</taxon>
        <taxon>Pseudomonadati</taxon>
        <taxon>Aquificota</taxon>
        <taxon>Aquificia</taxon>
        <taxon>Aquificales</taxon>
        <taxon>Aquificaceae</taxon>
        <taxon>Thermocrinis</taxon>
    </lineage>
</organism>
<dbReference type="InterPro" id="IPR027304">
    <property type="entry name" value="Trigger_fact/SurA_dom_sf"/>
</dbReference>
<dbReference type="AlphaFoldDB" id="D3SPX9"/>
<keyword evidence="4 6" id="KW-0697">Rotamase</keyword>
<evidence type="ECO:0000259" key="7">
    <source>
        <dbReference type="PROSITE" id="PS50198"/>
    </source>
</evidence>
<dbReference type="Gene3D" id="3.10.50.40">
    <property type="match status" value="1"/>
</dbReference>
<evidence type="ECO:0000256" key="3">
    <source>
        <dbReference type="ARBA" id="ARBA00022729"/>
    </source>
</evidence>
<protein>
    <recommendedName>
        <fullName evidence="2">peptidylprolyl isomerase</fullName>
        <ecNumber evidence="2">5.2.1.8</ecNumber>
    </recommendedName>
</protein>
<dbReference type="InterPro" id="IPR050245">
    <property type="entry name" value="PrsA_foldase"/>
</dbReference>
<evidence type="ECO:0000313" key="9">
    <source>
        <dbReference type="Proteomes" id="UP000002043"/>
    </source>
</evidence>
<dbReference type="Proteomes" id="UP000002043">
    <property type="component" value="Chromosome"/>
</dbReference>
<dbReference type="PROSITE" id="PS50198">
    <property type="entry name" value="PPIC_PPIASE_2"/>
    <property type="match status" value="1"/>
</dbReference>
<sequence>MRILYFFLVFILLAQAQPVARINGEPIQREDFLRAFNAYWREIIHLPIAQASRKDMEEFLIELVRGKIVEREAKKMGLSVTSKELDEYIEKNVGSKNLSPVVIELLKVEVLTQKITDRIARHIRITDDQITAYYYLNLRDFKLPAQVLLSRYVAEDLDTANELYYRLSKGYLSVSDLRGVKVGPPMWYSIQTLPEIVKSQLYPYEEGKVTKPIQTEAGYLILRVVRRRGGGILPLEEAKPLVREKLLKERRQEVFRKWLEEVLQSYRVEFFFSRL</sequence>
<comment type="catalytic activity">
    <reaction evidence="1">
        <text>[protein]-peptidylproline (omega=180) = [protein]-peptidylproline (omega=0)</text>
        <dbReference type="Rhea" id="RHEA:16237"/>
        <dbReference type="Rhea" id="RHEA-COMP:10747"/>
        <dbReference type="Rhea" id="RHEA-COMP:10748"/>
        <dbReference type="ChEBI" id="CHEBI:83833"/>
        <dbReference type="ChEBI" id="CHEBI:83834"/>
        <dbReference type="EC" id="5.2.1.8"/>
    </reaction>
</comment>
<evidence type="ECO:0000313" key="8">
    <source>
        <dbReference type="EMBL" id="ADC89216.1"/>
    </source>
</evidence>